<dbReference type="AlphaFoldDB" id="A0A0K2X6V0"/>
<dbReference type="InterPro" id="IPR036812">
    <property type="entry name" value="NAD(P)_OxRdtase_dom_sf"/>
</dbReference>
<dbReference type="CDD" id="cd19078">
    <property type="entry name" value="AKR_AKR13C1_2"/>
    <property type="match status" value="1"/>
</dbReference>
<dbReference type="RefSeq" id="WP_053940822.1">
    <property type="nucleotide sequence ID" value="NZ_CDMH01000014.1"/>
</dbReference>
<evidence type="ECO:0000313" key="8">
    <source>
        <dbReference type="Proteomes" id="UP000045175"/>
    </source>
</evidence>
<dbReference type="SUPFAM" id="SSF51430">
    <property type="entry name" value="NAD(P)-linked oxidoreductase"/>
    <property type="match status" value="1"/>
</dbReference>
<organism evidence="3 6">
    <name type="scientific">Helicobacter ailurogastricus</name>
    <dbReference type="NCBI Taxonomy" id="1578720"/>
    <lineage>
        <taxon>Bacteria</taxon>
        <taxon>Pseudomonadati</taxon>
        <taxon>Campylobacterota</taxon>
        <taxon>Epsilonproteobacteria</taxon>
        <taxon>Campylobacterales</taxon>
        <taxon>Helicobacteraceae</taxon>
        <taxon>Helicobacter</taxon>
    </lineage>
</organism>
<dbReference type="PRINTS" id="PR00069">
    <property type="entry name" value="ALDKETRDTASE"/>
</dbReference>
<dbReference type="InterPro" id="IPR020471">
    <property type="entry name" value="AKR"/>
</dbReference>
<dbReference type="Gene3D" id="3.20.20.100">
    <property type="entry name" value="NADP-dependent oxidoreductase domain"/>
    <property type="match status" value="1"/>
</dbReference>
<dbReference type="PANTHER" id="PTHR43625:SF77">
    <property type="entry name" value="ALDO-KETO REDUCTASE"/>
    <property type="match status" value="1"/>
</dbReference>
<dbReference type="STRING" id="1578720.HAL011_15810"/>
<dbReference type="InterPro" id="IPR023210">
    <property type="entry name" value="NADP_OxRdtase_dom"/>
</dbReference>
<evidence type="ECO:0000256" key="1">
    <source>
        <dbReference type="ARBA" id="ARBA00023002"/>
    </source>
</evidence>
<dbReference type="OrthoDB" id="5328358at2"/>
<dbReference type="GO" id="GO:0005737">
    <property type="term" value="C:cytoplasm"/>
    <property type="evidence" value="ECO:0007669"/>
    <property type="project" value="TreeGrafter"/>
</dbReference>
<dbReference type="EMBL" id="CDML01000053">
    <property type="protein sequence ID" value="CRF41766.1"/>
    <property type="molecule type" value="Genomic_DNA"/>
</dbReference>
<proteinExistence type="predicted"/>
<reference evidence="7 8" key="3">
    <citation type="submission" date="2014-12" db="EMBL/GenBank/DDBJ databases">
        <authorList>
            <person name="Jaenicke S."/>
        </authorList>
    </citation>
    <scope>NUCLEOTIDE SEQUENCE [LARGE SCALE GENOMIC DNA]</scope>
</reference>
<keyword evidence="6" id="KW-1185">Reference proteome</keyword>
<evidence type="ECO:0000313" key="4">
    <source>
        <dbReference type="EMBL" id="CRF42158.1"/>
    </source>
</evidence>
<dbReference type="GO" id="GO:0016491">
    <property type="term" value="F:oxidoreductase activity"/>
    <property type="evidence" value="ECO:0007669"/>
    <property type="project" value="UniProtKB-KW"/>
</dbReference>
<dbReference type="Pfam" id="PF00248">
    <property type="entry name" value="Aldo_ket_red"/>
    <property type="match status" value="1"/>
</dbReference>
<reference evidence="6" key="2">
    <citation type="submission" date="2014-12" db="EMBL/GenBank/DDBJ databases">
        <authorList>
            <person name="Smet A."/>
        </authorList>
    </citation>
    <scope>NUCLEOTIDE SEQUENCE [LARGE SCALE GENOMIC DNA]</scope>
</reference>
<name>A0A0K2X6V0_9HELI</name>
<dbReference type="InterPro" id="IPR050791">
    <property type="entry name" value="Aldo-Keto_reductase"/>
</dbReference>
<sequence length="327" mass="36614">MQKRQLGSFQVSPLALGIMGMSFGYAEVHGKKEMIQLIHKAFELGMNFFDTAEGYGAYNEELLGEAIKPFKDQVIIASKFGIYQEKEGSWDLRLDSSPKRIKQALEGSLKRLGVECLDLYYQHRVDPKVPIEEVASTMQELIKEGKIKAWGMSEAGLPSLQKAHAICPLTALQSEYSLWHRAPEKEILGFCEANHITFVGFSPLAKGFFGGKMAKNATFAKEDFRSVVPKFSPENLAQNYALVELLQDTAKSKNATPAQIAISWILHMQKAVIPLFGTTKEERLVENIGALSVPWQEGELKDFNKKLEQITIVGERYPQKLAEKTGK</sequence>
<evidence type="ECO:0000313" key="5">
    <source>
        <dbReference type="EMBL" id="CRF43490.1"/>
    </source>
</evidence>
<dbReference type="Proteomes" id="UP000041394">
    <property type="component" value="Unassembled WGS sequence"/>
</dbReference>
<dbReference type="PANTHER" id="PTHR43625">
    <property type="entry name" value="AFLATOXIN B1 ALDEHYDE REDUCTASE"/>
    <property type="match status" value="1"/>
</dbReference>
<dbReference type="Proteomes" id="UP000045175">
    <property type="component" value="Unassembled WGS sequence"/>
</dbReference>
<evidence type="ECO:0000313" key="3">
    <source>
        <dbReference type="EMBL" id="CRF41766.1"/>
    </source>
</evidence>
<reference evidence="3" key="1">
    <citation type="submission" date="2014-12" db="EMBL/GenBank/DDBJ databases">
        <title>Whole genome sequences of four Staphylococcus schleiferi canine isolates.</title>
        <authorList>
            <person name="Misic A.M."/>
            <person name="Cain C."/>
            <person name="Morris D.O."/>
            <person name="Rankin S."/>
            <person name="Beiting D."/>
        </authorList>
    </citation>
    <scope>NUCLEOTIDE SEQUENCE</scope>
    <source>
        <strain evidence="3">ASB11</strain>
        <strain evidence="4">ASB13</strain>
        <strain evidence="5">ASB9</strain>
    </source>
</reference>
<evidence type="ECO:0000313" key="7">
    <source>
        <dbReference type="Proteomes" id="UP000041394"/>
    </source>
</evidence>
<dbReference type="EMBL" id="CDMH01000014">
    <property type="protein sequence ID" value="CRF42158.1"/>
    <property type="molecule type" value="Genomic_DNA"/>
</dbReference>
<accession>A0A0K2X6V0</accession>
<feature type="domain" description="NADP-dependent oxidoreductase" evidence="2">
    <location>
        <begin position="14"/>
        <end position="306"/>
    </location>
</feature>
<dbReference type="Proteomes" id="UP000038622">
    <property type="component" value="Unassembled WGS sequence"/>
</dbReference>
<keyword evidence="1" id="KW-0560">Oxidoreductase</keyword>
<evidence type="ECO:0000313" key="6">
    <source>
        <dbReference type="Proteomes" id="UP000038622"/>
    </source>
</evidence>
<dbReference type="EMBL" id="CDMN01000001">
    <property type="protein sequence ID" value="CRF43490.1"/>
    <property type="molecule type" value="Genomic_DNA"/>
</dbReference>
<evidence type="ECO:0000259" key="2">
    <source>
        <dbReference type="Pfam" id="PF00248"/>
    </source>
</evidence>
<gene>
    <name evidence="3" type="ORF">HAL011_15810</name>
    <name evidence="4" type="ORF">HAL013_03170</name>
    <name evidence="5" type="ORF">HAL09_00310</name>
</gene>
<protein>
    <submittedName>
        <fullName evidence="3">Aldo-keto reductase</fullName>
    </submittedName>
</protein>